<evidence type="ECO:0000259" key="1">
    <source>
        <dbReference type="Pfam" id="PF04266"/>
    </source>
</evidence>
<evidence type="ECO:0000313" key="3">
    <source>
        <dbReference type="Proteomes" id="UP000886725"/>
    </source>
</evidence>
<dbReference type="InterPro" id="IPR015947">
    <property type="entry name" value="PUA-like_sf"/>
</dbReference>
<sequence>MKHSMKVQPRYYEAIKDGIKQIELRLYDEKRKEIKLGDTIEILKEPDLKERILVKVIGLLHYESFPMLLRDFDSSIVAGPTVSKEELLRDLEVYYPKEKQAKFGVLGIRFTK</sequence>
<gene>
    <name evidence="2" type="ORF">IAC85_05840</name>
</gene>
<dbReference type="InterPro" id="IPR007374">
    <property type="entry name" value="ASCH_domain"/>
</dbReference>
<evidence type="ECO:0000313" key="2">
    <source>
        <dbReference type="EMBL" id="HIQ65240.1"/>
    </source>
</evidence>
<protein>
    <submittedName>
        <fullName evidence="2">ASCH domain-containing protein</fullName>
    </submittedName>
</protein>
<comment type="caution">
    <text evidence="2">The sequence shown here is derived from an EMBL/GenBank/DDBJ whole genome shotgun (WGS) entry which is preliminary data.</text>
</comment>
<dbReference type="Pfam" id="PF04266">
    <property type="entry name" value="ASCH"/>
    <property type="match status" value="1"/>
</dbReference>
<feature type="domain" description="ASCH" evidence="1">
    <location>
        <begin position="5"/>
        <end position="111"/>
    </location>
</feature>
<accession>A0A9D1CKV6</accession>
<proteinExistence type="predicted"/>
<dbReference type="Proteomes" id="UP000886725">
    <property type="component" value="Unassembled WGS sequence"/>
</dbReference>
<name>A0A9D1CKV6_9FIRM</name>
<dbReference type="Gene3D" id="2.30.130.30">
    <property type="entry name" value="Hypothetical protein"/>
    <property type="match status" value="1"/>
</dbReference>
<dbReference type="SUPFAM" id="SSF88697">
    <property type="entry name" value="PUA domain-like"/>
    <property type="match status" value="1"/>
</dbReference>
<organism evidence="2 3">
    <name type="scientific">Candidatus Faecenecus gallistercoris</name>
    <dbReference type="NCBI Taxonomy" id="2840793"/>
    <lineage>
        <taxon>Bacteria</taxon>
        <taxon>Bacillati</taxon>
        <taxon>Bacillota</taxon>
        <taxon>Bacillota incertae sedis</taxon>
        <taxon>Candidatus Faecenecus</taxon>
    </lineage>
</organism>
<dbReference type="EMBL" id="DVFU01000113">
    <property type="protein sequence ID" value="HIQ65240.1"/>
    <property type="molecule type" value="Genomic_DNA"/>
</dbReference>
<dbReference type="AlphaFoldDB" id="A0A9D1CKV6"/>
<reference evidence="2" key="1">
    <citation type="submission" date="2020-10" db="EMBL/GenBank/DDBJ databases">
        <authorList>
            <person name="Gilroy R."/>
        </authorList>
    </citation>
    <scope>NUCLEOTIDE SEQUENCE</scope>
    <source>
        <strain evidence="2">CHK165-10780</strain>
    </source>
</reference>
<reference evidence="2" key="2">
    <citation type="journal article" date="2021" name="PeerJ">
        <title>Extensive microbial diversity within the chicken gut microbiome revealed by metagenomics and culture.</title>
        <authorList>
            <person name="Gilroy R."/>
            <person name="Ravi A."/>
            <person name="Getino M."/>
            <person name="Pursley I."/>
            <person name="Horton D.L."/>
            <person name="Alikhan N.F."/>
            <person name="Baker D."/>
            <person name="Gharbi K."/>
            <person name="Hall N."/>
            <person name="Watson M."/>
            <person name="Adriaenssens E.M."/>
            <person name="Foster-Nyarko E."/>
            <person name="Jarju S."/>
            <person name="Secka A."/>
            <person name="Antonio M."/>
            <person name="Oren A."/>
            <person name="Chaudhuri R.R."/>
            <person name="La Ragione R."/>
            <person name="Hildebrand F."/>
            <person name="Pallen M.J."/>
        </authorList>
    </citation>
    <scope>NUCLEOTIDE SEQUENCE</scope>
    <source>
        <strain evidence="2">CHK165-10780</strain>
    </source>
</reference>